<protein>
    <recommendedName>
        <fullName evidence="1">NADAR domain-containing protein</fullName>
    </recommendedName>
</protein>
<dbReference type="InterPro" id="IPR037238">
    <property type="entry name" value="YbiA-like_sf"/>
</dbReference>
<dbReference type="EMBL" id="ABDG02000024">
    <property type="protein sequence ID" value="EHK44792.1"/>
    <property type="molecule type" value="Genomic_DNA"/>
</dbReference>
<dbReference type="Gene3D" id="1.10.357.40">
    <property type="entry name" value="YbiA-like"/>
    <property type="match status" value="1"/>
</dbReference>
<dbReference type="STRING" id="452589.G9NXI5"/>
<feature type="domain" description="NADAR" evidence="1">
    <location>
        <begin position="13"/>
        <end position="189"/>
    </location>
</feature>
<dbReference type="GeneID" id="25777911"/>
<dbReference type="SUPFAM" id="SSF143990">
    <property type="entry name" value="YbiA-like"/>
    <property type="match status" value="1"/>
</dbReference>
<dbReference type="Proteomes" id="UP000005426">
    <property type="component" value="Unassembled WGS sequence"/>
</dbReference>
<name>G9NXI5_HYPAI</name>
<reference evidence="2 3" key="1">
    <citation type="journal article" date="2011" name="Genome Biol.">
        <title>Comparative genome sequence analysis underscores mycoparasitism as the ancestral life style of Trichoderma.</title>
        <authorList>
            <person name="Kubicek C.P."/>
            <person name="Herrera-Estrella A."/>
            <person name="Seidl-Seiboth V."/>
            <person name="Martinez D.A."/>
            <person name="Druzhinina I.S."/>
            <person name="Thon M."/>
            <person name="Zeilinger S."/>
            <person name="Casas-Flores S."/>
            <person name="Horwitz B.A."/>
            <person name="Mukherjee P.K."/>
            <person name="Mukherjee M."/>
            <person name="Kredics L."/>
            <person name="Alcaraz L.D."/>
            <person name="Aerts A."/>
            <person name="Antal Z."/>
            <person name="Atanasova L."/>
            <person name="Cervantes-Badillo M.G."/>
            <person name="Challacombe J."/>
            <person name="Chertkov O."/>
            <person name="McCluskey K."/>
            <person name="Coulpier F."/>
            <person name="Deshpande N."/>
            <person name="von Doehren H."/>
            <person name="Ebbole D.J."/>
            <person name="Esquivel-Naranjo E.U."/>
            <person name="Fekete E."/>
            <person name="Flipphi M."/>
            <person name="Glaser F."/>
            <person name="Gomez-Rodriguez E.Y."/>
            <person name="Gruber S."/>
            <person name="Han C."/>
            <person name="Henrissat B."/>
            <person name="Hermosa R."/>
            <person name="Hernandez-Onate M."/>
            <person name="Karaffa L."/>
            <person name="Kosti I."/>
            <person name="Le Crom S."/>
            <person name="Lindquist E."/>
            <person name="Lucas S."/>
            <person name="Luebeck M."/>
            <person name="Luebeck P.S."/>
            <person name="Margeot A."/>
            <person name="Metz B."/>
            <person name="Misra M."/>
            <person name="Nevalainen H."/>
            <person name="Omann M."/>
            <person name="Packer N."/>
            <person name="Perrone G."/>
            <person name="Uresti-Rivera E.E."/>
            <person name="Salamov A."/>
            <person name="Schmoll M."/>
            <person name="Seiboth B."/>
            <person name="Shapiro H."/>
            <person name="Sukno S."/>
            <person name="Tamayo-Ramos J.A."/>
            <person name="Tisch D."/>
            <person name="Wiest A."/>
            <person name="Wilkinson H.H."/>
            <person name="Zhang M."/>
            <person name="Coutinho P.M."/>
            <person name="Kenerley C.M."/>
            <person name="Monte E."/>
            <person name="Baker S.E."/>
            <person name="Grigoriev I.V."/>
        </authorList>
    </citation>
    <scope>NUCLEOTIDE SEQUENCE [LARGE SCALE GENOMIC DNA]</scope>
    <source>
        <strain evidence="3">ATCC 20476 / IMI 206040</strain>
    </source>
</reference>
<evidence type="ECO:0000313" key="3">
    <source>
        <dbReference type="Proteomes" id="UP000005426"/>
    </source>
</evidence>
<dbReference type="AlphaFoldDB" id="G9NXI5"/>
<dbReference type="HOGENOM" id="CLU_084247_0_1_1"/>
<evidence type="ECO:0000259" key="1">
    <source>
        <dbReference type="Pfam" id="PF08719"/>
    </source>
</evidence>
<dbReference type="CDD" id="cd15457">
    <property type="entry name" value="NADAR"/>
    <property type="match status" value="1"/>
</dbReference>
<dbReference type="OMA" id="WMMAAKA"/>
<evidence type="ECO:0000313" key="2">
    <source>
        <dbReference type="EMBL" id="EHK44792.1"/>
    </source>
</evidence>
<gene>
    <name evidence="2" type="ORF">TRIATDRAFT_220536</name>
</gene>
<organism evidence="2 3">
    <name type="scientific">Hypocrea atroviridis (strain ATCC 20476 / IMI 206040)</name>
    <name type="common">Trichoderma atroviride</name>
    <dbReference type="NCBI Taxonomy" id="452589"/>
    <lineage>
        <taxon>Eukaryota</taxon>
        <taxon>Fungi</taxon>
        <taxon>Dikarya</taxon>
        <taxon>Ascomycota</taxon>
        <taxon>Pezizomycotina</taxon>
        <taxon>Sordariomycetes</taxon>
        <taxon>Hypocreomycetidae</taxon>
        <taxon>Hypocreales</taxon>
        <taxon>Hypocreaceae</taxon>
        <taxon>Trichoderma</taxon>
    </lineage>
</organism>
<dbReference type="NCBIfam" id="TIGR02464">
    <property type="entry name" value="ribofla_fusion"/>
    <property type="match status" value="1"/>
</dbReference>
<proteinExistence type="predicted"/>
<keyword evidence="3" id="KW-1185">Reference proteome</keyword>
<dbReference type="InterPro" id="IPR012816">
    <property type="entry name" value="NADAR"/>
</dbReference>
<comment type="caution">
    <text evidence="2">The sequence shown here is derived from an EMBL/GenBank/DDBJ whole genome shotgun (WGS) entry which is preliminary data.</text>
</comment>
<dbReference type="OrthoDB" id="206452at2759"/>
<dbReference type="Pfam" id="PF08719">
    <property type="entry name" value="NADAR"/>
    <property type="match status" value="1"/>
</dbReference>
<dbReference type="eggNOG" id="ENOG502S4FY">
    <property type="taxonomic scope" value="Eukaryota"/>
</dbReference>
<sequence>MPKSSANRSQPIYFWRESDSHTGWLSQWYYCPFNDDKNPELIYETAEHYMMYQKAILFNDHATAAQIIQPGLHPRKIKALGRQVANFSEATWNANREAIVRRGNHLKFTNAVTEEGFCLGTSSGSGIPLVKGSLRETLLGTGERELVEASPFDRIWGVGFKPADAAANRRRWGLNLLGRALMDVRAMLREENESQVQEE</sequence>
<accession>G9NXI5</accession>
<dbReference type="KEGG" id="tatv:25777911"/>